<keyword evidence="2" id="KW-1185">Reference proteome</keyword>
<organism evidence="1 2">
    <name type="scientific">Rosa chinensis</name>
    <name type="common">China rose</name>
    <dbReference type="NCBI Taxonomy" id="74649"/>
    <lineage>
        <taxon>Eukaryota</taxon>
        <taxon>Viridiplantae</taxon>
        <taxon>Streptophyta</taxon>
        <taxon>Embryophyta</taxon>
        <taxon>Tracheophyta</taxon>
        <taxon>Spermatophyta</taxon>
        <taxon>Magnoliopsida</taxon>
        <taxon>eudicotyledons</taxon>
        <taxon>Gunneridae</taxon>
        <taxon>Pentapetalae</taxon>
        <taxon>rosids</taxon>
        <taxon>fabids</taxon>
        <taxon>Rosales</taxon>
        <taxon>Rosaceae</taxon>
        <taxon>Rosoideae</taxon>
        <taxon>Rosoideae incertae sedis</taxon>
        <taxon>Rosa</taxon>
    </lineage>
</organism>
<accession>A0A2P6PFZ0</accession>
<evidence type="ECO:0000313" key="1">
    <source>
        <dbReference type="EMBL" id="PRQ20854.1"/>
    </source>
</evidence>
<evidence type="ECO:0000313" key="2">
    <source>
        <dbReference type="Proteomes" id="UP000238479"/>
    </source>
</evidence>
<dbReference type="AlphaFoldDB" id="A0A2P6PFZ0"/>
<name>A0A2P6PFZ0_ROSCH</name>
<dbReference type="Proteomes" id="UP000238479">
    <property type="component" value="Chromosome 7"/>
</dbReference>
<sequence length="70" mass="7979">MVHGRPCSMLLKKSGSRLVISYFLCITMERQSRSRCGFFTGRENSWHYKGCRNSCCCQCSEKENSNSDGS</sequence>
<dbReference type="Gramene" id="PRQ20854">
    <property type="protein sequence ID" value="PRQ20854"/>
    <property type="gene ID" value="RchiOBHm_Chr7g0232661"/>
</dbReference>
<proteinExistence type="predicted"/>
<gene>
    <name evidence="1" type="ORF">RchiOBHm_Chr7g0232661</name>
</gene>
<dbReference type="EMBL" id="PDCK01000045">
    <property type="protein sequence ID" value="PRQ20854.1"/>
    <property type="molecule type" value="Genomic_DNA"/>
</dbReference>
<reference evidence="1 2" key="1">
    <citation type="journal article" date="2018" name="Nat. Genet.">
        <title>The Rosa genome provides new insights in the design of modern roses.</title>
        <authorList>
            <person name="Bendahmane M."/>
        </authorList>
    </citation>
    <scope>NUCLEOTIDE SEQUENCE [LARGE SCALE GENOMIC DNA]</scope>
    <source>
        <strain evidence="2">cv. Old Blush</strain>
    </source>
</reference>
<protein>
    <submittedName>
        <fullName evidence="1">Uncharacterized protein</fullName>
    </submittedName>
</protein>
<comment type="caution">
    <text evidence="1">The sequence shown here is derived from an EMBL/GenBank/DDBJ whole genome shotgun (WGS) entry which is preliminary data.</text>
</comment>